<feature type="domain" description="SH3" evidence="5">
    <location>
        <begin position="3"/>
        <end position="65"/>
    </location>
</feature>
<keyword evidence="1 3" id="KW-0728">SH3 domain</keyword>
<evidence type="ECO:0000256" key="4">
    <source>
        <dbReference type="SAM" id="MobiDB-lite"/>
    </source>
</evidence>
<feature type="compositionally biased region" description="Basic and acidic residues" evidence="4">
    <location>
        <begin position="386"/>
        <end position="417"/>
    </location>
</feature>
<keyword evidence="2" id="KW-0343">GTPase activation</keyword>
<dbReference type="GO" id="GO:0005096">
    <property type="term" value="F:GTPase activator activity"/>
    <property type="evidence" value="ECO:0007669"/>
    <property type="project" value="UniProtKB-KW"/>
</dbReference>
<evidence type="ECO:0000313" key="6">
    <source>
        <dbReference type="EMBL" id="CAH0388863.1"/>
    </source>
</evidence>
<reference evidence="6" key="1">
    <citation type="submission" date="2021-12" db="EMBL/GenBank/DDBJ databases">
        <authorList>
            <person name="King R."/>
        </authorList>
    </citation>
    <scope>NUCLEOTIDE SEQUENCE</scope>
</reference>
<keyword evidence="7" id="KW-1185">Reference proteome</keyword>
<dbReference type="PANTHER" id="PTHR23176:SF129">
    <property type="entry name" value="RHO GTPASE ACTIVATING PROTEIN AT 16F, ISOFORM E-RELATED"/>
    <property type="match status" value="1"/>
</dbReference>
<dbReference type="SMART" id="SM00326">
    <property type="entry name" value="SH3"/>
    <property type="match status" value="1"/>
</dbReference>
<dbReference type="InterPro" id="IPR001452">
    <property type="entry name" value="SH3_domain"/>
</dbReference>
<organism evidence="6 7">
    <name type="scientific">Bemisia tabaci</name>
    <name type="common">Sweetpotato whitefly</name>
    <name type="synonym">Aleurodes tabaci</name>
    <dbReference type="NCBI Taxonomy" id="7038"/>
    <lineage>
        <taxon>Eukaryota</taxon>
        <taxon>Metazoa</taxon>
        <taxon>Ecdysozoa</taxon>
        <taxon>Arthropoda</taxon>
        <taxon>Hexapoda</taxon>
        <taxon>Insecta</taxon>
        <taxon>Pterygota</taxon>
        <taxon>Neoptera</taxon>
        <taxon>Paraneoptera</taxon>
        <taxon>Hemiptera</taxon>
        <taxon>Sternorrhyncha</taxon>
        <taxon>Aleyrodoidea</taxon>
        <taxon>Aleyrodidae</taxon>
        <taxon>Aleyrodinae</taxon>
        <taxon>Bemisia</taxon>
    </lineage>
</organism>
<gene>
    <name evidence="6" type="ORF">BEMITA_LOCUS7748</name>
</gene>
<dbReference type="SUPFAM" id="SSF50044">
    <property type="entry name" value="SH3-domain"/>
    <property type="match status" value="1"/>
</dbReference>
<feature type="compositionally biased region" description="Basic and acidic residues" evidence="4">
    <location>
        <begin position="275"/>
        <end position="285"/>
    </location>
</feature>
<sequence length="561" mass="62768">MELQDITLRVLYDFKYATKDGKKVEIKEGEKLYLIKKTNEDWWQVIRSSGKPFYVPASYVKEVRRINNENAKPEILSNSNPTFVNDSNDTKSLECNPTPHTNDFRERSHSVDHVPESKEKRPVPTKRTIFDKPIPPYENIPVDEVAKTRIIDGHITTESVQKSSFFRAATLDEEADYVNLRKEGDGFVIDDSPVSTLNSLNSSRGSIGNQSTQSDKIPGTNGYSHVSLNKQDSPVNVTPIKLTNSLEELNNEIKLKAEIISSNKSLNLPIKESSREELNNHDSKNNLHYSGSFKTKHERAKWGKQQLLPPAREEKSDEQDSEPPSPEVEQPAPEKEPSNMETPECDQKKKDSEPIFKPSETEAVKNKEPLIIEGDRKSISALKNNFEAKSEDSGKLTGRKSFDGHAEPPRKISESNHVKQIVEIFSNKDRNTSRESIHNDSTELKENSSVSVSSVVQELDRRSSTMDVSRLSTSDKGSTESLLDVDYSLNRRKASVGTTASESILQTDDNFSESGDDLIMDSSRKSSSKAHSVIFSVYSAGSLPFPADLPSPSKPRGDSPQ</sequence>
<dbReference type="AlphaFoldDB" id="A0A9P0ACK3"/>
<dbReference type="Proteomes" id="UP001152759">
    <property type="component" value="Chromosome 4"/>
</dbReference>
<evidence type="ECO:0000256" key="1">
    <source>
        <dbReference type="ARBA" id="ARBA00022443"/>
    </source>
</evidence>
<dbReference type="Gene3D" id="2.30.30.40">
    <property type="entry name" value="SH3 Domains"/>
    <property type="match status" value="1"/>
</dbReference>
<dbReference type="GO" id="GO:0005737">
    <property type="term" value="C:cytoplasm"/>
    <property type="evidence" value="ECO:0007669"/>
    <property type="project" value="TreeGrafter"/>
</dbReference>
<feature type="compositionally biased region" description="Basic and acidic residues" evidence="4">
    <location>
        <begin position="345"/>
        <end position="378"/>
    </location>
</feature>
<evidence type="ECO:0000256" key="2">
    <source>
        <dbReference type="ARBA" id="ARBA00022468"/>
    </source>
</evidence>
<evidence type="ECO:0000313" key="7">
    <source>
        <dbReference type="Proteomes" id="UP001152759"/>
    </source>
</evidence>
<feature type="compositionally biased region" description="Acidic residues" evidence="4">
    <location>
        <begin position="510"/>
        <end position="519"/>
    </location>
</feature>
<dbReference type="EMBL" id="OU963865">
    <property type="protein sequence ID" value="CAH0388863.1"/>
    <property type="molecule type" value="Genomic_DNA"/>
</dbReference>
<evidence type="ECO:0000256" key="3">
    <source>
        <dbReference type="PROSITE-ProRule" id="PRU00192"/>
    </source>
</evidence>
<protein>
    <recommendedName>
        <fullName evidence="5">SH3 domain-containing protein</fullName>
    </recommendedName>
</protein>
<proteinExistence type="predicted"/>
<feature type="compositionally biased region" description="Polar residues" evidence="4">
    <location>
        <begin position="496"/>
        <end position="509"/>
    </location>
</feature>
<feature type="region of interest" description="Disordered" evidence="4">
    <location>
        <begin position="541"/>
        <end position="561"/>
    </location>
</feature>
<dbReference type="PROSITE" id="PS50002">
    <property type="entry name" value="SH3"/>
    <property type="match status" value="1"/>
</dbReference>
<dbReference type="CDD" id="cd11888">
    <property type="entry name" value="SH3_ARHGAP9_like"/>
    <property type="match status" value="1"/>
</dbReference>
<feature type="compositionally biased region" description="Polar residues" evidence="4">
    <location>
        <begin position="76"/>
        <end position="87"/>
    </location>
</feature>
<feature type="compositionally biased region" description="Basic and acidic residues" evidence="4">
    <location>
        <begin position="102"/>
        <end position="122"/>
    </location>
</feature>
<name>A0A9P0ACK3_BEMTA</name>
<feature type="compositionally biased region" description="Basic and acidic residues" evidence="4">
    <location>
        <begin position="426"/>
        <end position="446"/>
    </location>
</feature>
<dbReference type="PANTHER" id="PTHR23176">
    <property type="entry name" value="RHO/RAC/CDC GTPASE-ACTIVATING PROTEIN"/>
    <property type="match status" value="1"/>
</dbReference>
<dbReference type="Pfam" id="PF00018">
    <property type="entry name" value="SH3_1"/>
    <property type="match status" value="1"/>
</dbReference>
<evidence type="ECO:0000259" key="5">
    <source>
        <dbReference type="PROSITE" id="PS50002"/>
    </source>
</evidence>
<feature type="region of interest" description="Disordered" evidence="4">
    <location>
        <begin position="73"/>
        <end position="134"/>
    </location>
</feature>
<dbReference type="InterPro" id="IPR036028">
    <property type="entry name" value="SH3-like_dom_sf"/>
</dbReference>
<dbReference type="InterPro" id="IPR050729">
    <property type="entry name" value="Rho-GAP"/>
</dbReference>
<feature type="region of interest" description="Disordered" evidence="4">
    <location>
        <begin position="275"/>
        <end position="528"/>
    </location>
</feature>
<feature type="region of interest" description="Disordered" evidence="4">
    <location>
        <begin position="200"/>
        <end position="236"/>
    </location>
</feature>
<feature type="compositionally biased region" description="Polar residues" evidence="4">
    <location>
        <begin position="465"/>
        <end position="481"/>
    </location>
</feature>
<accession>A0A9P0ACK3</accession>